<evidence type="ECO:0000313" key="1">
    <source>
        <dbReference type="EMBL" id="KAI8006475.1"/>
    </source>
</evidence>
<protein>
    <submittedName>
        <fullName evidence="1">Uncharacterized protein</fullName>
    </submittedName>
</protein>
<sequence>SYPIYHRLNSYNNLTHSFNADSKKPKKLVRSLKKKSLWASSFEERSLLIVTFLHQAISEAFEDNGLVLVGTERDNKPERLGVAGLALHYANLINQIDNIVNQLYHGLPNSVKIALSSRCQTIDTKELPQYGHTCIYIFFPFYLANRAHQGFGWVGEWANTCNEFGKKGDTHNNVIRLQTLHHADMHKTDNYILENGNMVSPSNQCCETLR</sequence>
<dbReference type="Proteomes" id="UP001060215">
    <property type="component" value="Chromosome 7"/>
</dbReference>
<evidence type="ECO:0000313" key="2">
    <source>
        <dbReference type="Proteomes" id="UP001060215"/>
    </source>
</evidence>
<dbReference type="EMBL" id="CM045764">
    <property type="protein sequence ID" value="KAI8006475.1"/>
    <property type="molecule type" value="Genomic_DNA"/>
</dbReference>
<proteinExistence type="predicted"/>
<reference evidence="1 2" key="1">
    <citation type="journal article" date="2022" name="Plant J.">
        <title>Chromosome-level genome of Camellia lanceoleosa provides a valuable resource for understanding genome evolution and self-incompatibility.</title>
        <authorList>
            <person name="Gong W."/>
            <person name="Xiao S."/>
            <person name="Wang L."/>
            <person name="Liao Z."/>
            <person name="Chang Y."/>
            <person name="Mo W."/>
            <person name="Hu G."/>
            <person name="Li W."/>
            <person name="Zhao G."/>
            <person name="Zhu H."/>
            <person name="Hu X."/>
            <person name="Ji K."/>
            <person name="Xiang X."/>
            <person name="Song Q."/>
            <person name="Yuan D."/>
            <person name="Jin S."/>
            <person name="Zhang L."/>
        </authorList>
    </citation>
    <scope>NUCLEOTIDE SEQUENCE [LARGE SCALE GENOMIC DNA]</scope>
    <source>
        <strain evidence="1">SQ_2022a</strain>
    </source>
</reference>
<feature type="non-terminal residue" evidence="1">
    <location>
        <position position="1"/>
    </location>
</feature>
<keyword evidence="2" id="KW-1185">Reference proteome</keyword>
<gene>
    <name evidence="1" type="ORF">LOK49_LG07G01422</name>
</gene>
<organism evidence="1 2">
    <name type="scientific">Camellia lanceoleosa</name>
    <dbReference type="NCBI Taxonomy" id="1840588"/>
    <lineage>
        <taxon>Eukaryota</taxon>
        <taxon>Viridiplantae</taxon>
        <taxon>Streptophyta</taxon>
        <taxon>Embryophyta</taxon>
        <taxon>Tracheophyta</taxon>
        <taxon>Spermatophyta</taxon>
        <taxon>Magnoliopsida</taxon>
        <taxon>eudicotyledons</taxon>
        <taxon>Gunneridae</taxon>
        <taxon>Pentapetalae</taxon>
        <taxon>asterids</taxon>
        <taxon>Ericales</taxon>
        <taxon>Theaceae</taxon>
        <taxon>Camellia</taxon>
    </lineage>
</organism>
<accession>A0ACC0H012</accession>
<name>A0ACC0H012_9ERIC</name>
<comment type="caution">
    <text evidence="1">The sequence shown here is derived from an EMBL/GenBank/DDBJ whole genome shotgun (WGS) entry which is preliminary data.</text>
</comment>